<feature type="domain" description="DUF7769" evidence="1">
    <location>
        <begin position="22"/>
        <end position="76"/>
    </location>
</feature>
<accession>A0A1V9YTP4</accession>
<gene>
    <name evidence="2" type="ORF">ACHHYP_06502</name>
</gene>
<dbReference type="Proteomes" id="UP000243579">
    <property type="component" value="Unassembled WGS sequence"/>
</dbReference>
<proteinExistence type="predicted"/>
<name>A0A1V9YTP4_ACHHY</name>
<dbReference type="EMBL" id="JNBR01000964">
    <property type="protein sequence ID" value="OQR89047.1"/>
    <property type="molecule type" value="Genomic_DNA"/>
</dbReference>
<protein>
    <recommendedName>
        <fullName evidence="1">DUF7769 domain-containing protein</fullName>
    </recommendedName>
</protein>
<evidence type="ECO:0000313" key="3">
    <source>
        <dbReference type="Proteomes" id="UP000243579"/>
    </source>
</evidence>
<evidence type="ECO:0000313" key="2">
    <source>
        <dbReference type="EMBL" id="OQR89047.1"/>
    </source>
</evidence>
<comment type="caution">
    <text evidence="2">The sequence shown here is derived from an EMBL/GenBank/DDBJ whole genome shotgun (WGS) entry which is preliminary data.</text>
</comment>
<dbReference type="InterPro" id="IPR056671">
    <property type="entry name" value="DUF7769"/>
</dbReference>
<organism evidence="2 3">
    <name type="scientific">Achlya hypogyna</name>
    <name type="common">Oomycete</name>
    <name type="synonym">Protoachlya hypogyna</name>
    <dbReference type="NCBI Taxonomy" id="1202772"/>
    <lineage>
        <taxon>Eukaryota</taxon>
        <taxon>Sar</taxon>
        <taxon>Stramenopiles</taxon>
        <taxon>Oomycota</taxon>
        <taxon>Saprolegniomycetes</taxon>
        <taxon>Saprolegniales</taxon>
        <taxon>Achlyaceae</taxon>
        <taxon>Achlya</taxon>
    </lineage>
</organism>
<reference evidence="2 3" key="1">
    <citation type="journal article" date="2014" name="Genome Biol. Evol.">
        <title>The secreted proteins of Achlya hypogyna and Thraustotheca clavata identify the ancestral oomycete secretome and reveal gene acquisitions by horizontal gene transfer.</title>
        <authorList>
            <person name="Misner I."/>
            <person name="Blouin N."/>
            <person name="Leonard G."/>
            <person name="Richards T.A."/>
            <person name="Lane C.E."/>
        </authorList>
    </citation>
    <scope>NUCLEOTIDE SEQUENCE [LARGE SCALE GENOMIC DNA]</scope>
    <source>
        <strain evidence="2 3">ATCC 48635</strain>
    </source>
</reference>
<dbReference type="AlphaFoldDB" id="A0A1V9YTP4"/>
<evidence type="ECO:0000259" key="1">
    <source>
        <dbReference type="Pfam" id="PF24964"/>
    </source>
</evidence>
<dbReference type="PANTHER" id="PTHR33889:SF7">
    <property type="entry name" value="OS04G0681850 PROTEIN"/>
    <property type="match status" value="1"/>
</dbReference>
<dbReference type="Pfam" id="PF24964">
    <property type="entry name" value="DUF7769"/>
    <property type="match status" value="1"/>
</dbReference>
<dbReference type="PANTHER" id="PTHR33889">
    <property type="entry name" value="OS04G0681850 PROTEIN"/>
    <property type="match status" value="1"/>
</dbReference>
<dbReference type="OrthoDB" id="78394at2759"/>
<keyword evidence="3" id="KW-1185">Reference proteome</keyword>
<sequence>MPQPSVSVATRSLAEGRIHRNLTDLERCGVYQQLLDMTQGGTLPCTAFRDVSRQFNCNPRTVKRIWIRGQESVAAGSLAAIVSSKIRANSGCKATRTPGDIETAIKAVPHDARQTLRSLAAAVGISKSTILRHMQTTPRLKGRTSTVSPLLTDANMAARLAFAAVVPGQGRQDPAR</sequence>